<dbReference type="InterPro" id="IPR055130">
    <property type="entry name" value="PreP_C"/>
</dbReference>
<name>A0A915XLV8_9BACT</name>
<dbReference type="FunFam" id="3.30.830.10:FF:000011">
    <property type="entry name" value="Presequence protease, mitochondrial"/>
    <property type="match status" value="1"/>
</dbReference>
<dbReference type="EMBL" id="AP024233">
    <property type="protein sequence ID" value="BCO10571.1"/>
    <property type="molecule type" value="Genomic_DNA"/>
</dbReference>
<accession>A0A915XLV8</accession>
<dbReference type="SUPFAM" id="SSF63411">
    <property type="entry name" value="LuxS/MPP-like metallohydrolase"/>
    <property type="match status" value="4"/>
</dbReference>
<dbReference type="InterPro" id="IPR011249">
    <property type="entry name" value="Metalloenz_LuxS/M16"/>
</dbReference>
<reference evidence="2" key="1">
    <citation type="submission" date="2020-12" db="EMBL/GenBank/DDBJ databases">
        <title>Desulfobium dissulfuricans gen. nov., sp. nov., a novel mesophilic, sulfate-reducing bacterium isolated from a deep-sea hydrothermal vent.</title>
        <authorList>
            <person name="Hashimoto Y."/>
            <person name="Tame A."/>
            <person name="Sawayama S."/>
            <person name="Miyazaki J."/>
            <person name="Takai K."/>
            <person name="Nakagawa S."/>
        </authorList>
    </citation>
    <scope>NUCLEOTIDE SEQUENCE</scope>
    <source>
        <strain evidence="2">GF1</strain>
    </source>
</reference>
<dbReference type="Pfam" id="PF05193">
    <property type="entry name" value="Peptidase_M16_C"/>
    <property type="match status" value="1"/>
</dbReference>
<dbReference type="Proteomes" id="UP001063350">
    <property type="component" value="Chromosome"/>
</dbReference>
<dbReference type="InterPro" id="IPR013578">
    <property type="entry name" value="Peptidase_M16C_assoc"/>
</dbReference>
<dbReference type="SMART" id="SM01264">
    <property type="entry name" value="M16C_associated"/>
    <property type="match status" value="1"/>
</dbReference>
<dbReference type="AlphaFoldDB" id="A0A915XLV8"/>
<dbReference type="InterPro" id="IPR011765">
    <property type="entry name" value="Pept_M16_N"/>
</dbReference>
<dbReference type="Pfam" id="PF00675">
    <property type="entry name" value="Peptidase_M16"/>
    <property type="match status" value="1"/>
</dbReference>
<organism evidence="2 3">
    <name type="scientific">Desulfolithobacter dissulfuricans</name>
    <dbReference type="NCBI Taxonomy" id="2795293"/>
    <lineage>
        <taxon>Bacteria</taxon>
        <taxon>Pseudomonadati</taxon>
        <taxon>Thermodesulfobacteriota</taxon>
        <taxon>Desulfobulbia</taxon>
        <taxon>Desulfobulbales</taxon>
        <taxon>Desulfobulbaceae</taxon>
        <taxon>Desulfolithobacter</taxon>
    </lineage>
</organism>
<dbReference type="GO" id="GO:0046872">
    <property type="term" value="F:metal ion binding"/>
    <property type="evidence" value="ECO:0007669"/>
    <property type="project" value="InterPro"/>
</dbReference>
<dbReference type="Pfam" id="PF08367">
    <property type="entry name" value="M16C_assoc"/>
    <property type="match status" value="1"/>
</dbReference>
<dbReference type="PANTHER" id="PTHR43016">
    <property type="entry name" value="PRESEQUENCE PROTEASE"/>
    <property type="match status" value="1"/>
</dbReference>
<gene>
    <name evidence="2" type="ORF">GF1_29470</name>
</gene>
<dbReference type="GO" id="GO:0016485">
    <property type="term" value="P:protein processing"/>
    <property type="evidence" value="ECO:0007669"/>
    <property type="project" value="TreeGrafter"/>
</dbReference>
<evidence type="ECO:0000313" key="3">
    <source>
        <dbReference type="Proteomes" id="UP001063350"/>
    </source>
</evidence>
<dbReference type="RefSeq" id="WP_267927299.1">
    <property type="nucleotide sequence ID" value="NZ_AP024233.1"/>
</dbReference>
<dbReference type="Gene3D" id="3.30.830.10">
    <property type="entry name" value="Metalloenzyme, LuxS/M16 peptidase-like"/>
    <property type="match status" value="4"/>
</dbReference>
<dbReference type="PANTHER" id="PTHR43016:SF13">
    <property type="entry name" value="PRESEQUENCE PROTEASE, MITOCHONDRIAL"/>
    <property type="match status" value="1"/>
</dbReference>
<protein>
    <submittedName>
        <fullName evidence="2">Peptidase</fullName>
    </submittedName>
</protein>
<dbReference type="KEGG" id="ddu:GF1_29470"/>
<evidence type="ECO:0000259" key="1">
    <source>
        <dbReference type="SMART" id="SM01264"/>
    </source>
</evidence>
<dbReference type="InterPro" id="IPR007863">
    <property type="entry name" value="Peptidase_M16_C"/>
</dbReference>
<feature type="domain" description="Peptidase M16C associated" evidence="1">
    <location>
        <begin position="468"/>
        <end position="718"/>
    </location>
</feature>
<evidence type="ECO:0000313" key="2">
    <source>
        <dbReference type="EMBL" id="BCO10571.1"/>
    </source>
</evidence>
<sequence length="981" mass="111730">MTTFTPGTTYSSFRLKRSQYIEEIDSTVYLFRHEQLGTPALAIKNSDPNKTFCIAFQTVPTDSTGVAHILEHSVLMGSKKYPVKDVFGEIHKGGLMTFLNAMTGSDTTWYPFATRNMKEYFNIMDVYCDVTLNPLLERTTFEQEGWHYHKEAEDQPLQYQGVVFNEMKGAFSDPIRAIFHHMFGGLMPGSTYAHESGGDPRHIPDLTYEQFVAFHRKHYHPANAMLFFYGDAPLEEELAYVQNNFLADFATADAQGRGKVAIEPGREIDEPVFIEDTYGVQPGSDTKEKTFLAVGSAVGDMTQRKRNAAFQIIASILYNSDASPLKKAILKAGLCKDFGGLFLSNSCFKTFMMTYLIGSDPDKRDQFLALYQEVLQTMVDQGLDRELVLAELNRYEFSVREEGNKAQRGLDLISKAMPAMKYGTDPFEALQIDELLREIRRDALESDYFERLIRERLLENPATVAVTLKPDPEKMIRTMQEEQARLAAYEATLDKEGIQNLIRRTRELMELQHQPNDEEKLKLLPRLGLDDLERNIDFHRCTPRDLAQRPFLVNELPTNGIVYLDIGFDCRGLDREQLLALNLFGTIVTEIGTSRLDYMAFAKELGICTGGFHHSFHAHLHLEDPTSPRPTLWFHVKMLSSYLDRALTLLEEVFTDVSFADRSRIREIVQREFAWTEHSVQSEGYGLASTRVFARLGLAGQYNEHVSGAVNYLNLKDLASRYEEREEKFLETLETIRRHVFRRGSVMLAVTAGREDIARLEARMPLVSSLPENGDNTASQLALPDFPTFPARQAFCTSAEVVYNVMGCTLFPDPEKYDGQFEVLKTWLSRDYLWNTVRQMGGAYGCFIQFNHISGNFALVSYRDPQIRKTYQAYEAIEEQVRELNLPEPSLEQLIIGTYANFNPHQGPASKGATARNEYLSGITPAYKQQRISEILDTRCADLQKFAPLFKSLRTKGSLATIGNIEKIQENKDLFENIEKL</sequence>
<dbReference type="GO" id="GO:0004222">
    <property type="term" value="F:metalloendopeptidase activity"/>
    <property type="evidence" value="ECO:0007669"/>
    <property type="project" value="TreeGrafter"/>
</dbReference>
<keyword evidence="3" id="KW-1185">Reference proteome</keyword>
<proteinExistence type="predicted"/>
<dbReference type="Pfam" id="PF22516">
    <property type="entry name" value="PreP_C"/>
    <property type="match status" value="1"/>
</dbReference>